<sequence length="147" mass="17312">MYTINTQLAYFKYNLDSKKLIVNIKWFKLDKFSSLNLQALSFNKSDLELFKSFIDKNQHNFPGSYFVEQTAKEGFDMLINNELSQSALPYYLILSKNPKLNLGNSIYQAEMIILMDENYEFPVNYTLDFDVIGKIEVYKQVKEEKIN</sequence>
<dbReference type="OrthoDB" id="1347156at2"/>
<dbReference type="Proteomes" id="UP000214684">
    <property type="component" value="Unassembled WGS sequence"/>
</dbReference>
<organism evidence="1 2">
    <name type="scientific">Flavobacterium araucananum</name>
    <dbReference type="NCBI Taxonomy" id="946678"/>
    <lineage>
        <taxon>Bacteria</taxon>
        <taxon>Pseudomonadati</taxon>
        <taxon>Bacteroidota</taxon>
        <taxon>Flavobacteriia</taxon>
        <taxon>Flavobacteriales</taxon>
        <taxon>Flavobacteriaceae</taxon>
        <taxon>Flavobacterium</taxon>
    </lineage>
</organism>
<accession>A0A227PC03</accession>
<keyword evidence="2" id="KW-1185">Reference proteome</keyword>
<reference evidence="1 2" key="1">
    <citation type="submission" date="2016-11" db="EMBL/GenBank/DDBJ databases">
        <title>Whole genomes of Flavobacteriaceae.</title>
        <authorList>
            <person name="Stine C."/>
            <person name="Li C."/>
            <person name="Tadesse D."/>
        </authorList>
    </citation>
    <scope>NUCLEOTIDE SEQUENCE [LARGE SCALE GENOMIC DNA]</scope>
    <source>
        <strain evidence="1 2">DSM 24704</strain>
    </source>
</reference>
<name>A0A227PC03_9FLAO</name>
<protein>
    <submittedName>
        <fullName evidence="1">Uncharacterized protein</fullName>
    </submittedName>
</protein>
<gene>
    <name evidence="1" type="ORF">B0A64_09390</name>
</gene>
<evidence type="ECO:0000313" key="1">
    <source>
        <dbReference type="EMBL" id="OXG07023.1"/>
    </source>
</evidence>
<comment type="caution">
    <text evidence="1">The sequence shown here is derived from an EMBL/GenBank/DDBJ whole genome shotgun (WGS) entry which is preliminary data.</text>
</comment>
<dbReference type="AlphaFoldDB" id="A0A227PC03"/>
<proteinExistence type="predicted"/>
<evidence type="ECO:0000313" key="2">
    <source>
        <dbReference type="Proteomes" id="UP000214684"/>
    </source>
</evidence>
<dbReference type="RefSeq" id="WP_089479249.1">
    <property type="nucleotide sequence ID" value="NZ_MUGS01000014.1"/>
</dbReference>
<dbReference type="EMBL" id="MUGS01000014">
    <property type="protein sequence ID" value="OXG07023.1"/>
    <property type="molecule type" value="Genomic_DNA"/>
</dbReference>